<name>A0A4S1CB93_9BACT</name>
<dbReference type="RefSeq" id="WP_135871775.1">
    <property type="nucleotide sequence ID" value="NZ_SRSC01000004.1"/>
</dbReference>
<evidence type="ECO:0008006" key="3">
    <source>
        <dbReference type="Google" id="ProtNLM"/>
    </source>
</evidence>
<sequence length="255" mass="28206">MRTGILITARLGSTRLKRKHLKEVMGIPLLGYLLDRIGREFQKEISEGQVQVVIATSDEPENRDFESLLPAGAAIFYGSLSNIPLRHLQAAQALGLERIVSVDGDDMLCSVSGMRQVYSALAQGSPYAKTAGLPFGMNSFGYSTGFLEEALGGHQKETLETGWGRIFKDSAVKEIAMFPLSDNPRLRFTLDYQDDFDFFDAVIRALGDSVCRADDQKIVDTVNSAGLYNINAAIAEEYWSNFNKIVEKEVCVHEP</sequence>
<dbReference type="EMBL" id="SRSC01000004">
    <property type="protein sequence ID" value="TGU70599.1"/>
    <property type="molecule type" value="Genomic_DNA"/>
</dbReference>
<dbReference type="Pfam" id="PF02348">
    <property type="entry name" value="CTP_transf_3"/>
    <property type="match status" value="1"/>
</dbReference>
<gene>
    <name evidence="1" type="ORF">E4633_16480</name>
</gene>
<organism evidence="1 2">
    <name type="scientific">Geomonas terrae</name>
    <dbReference type="NCBI Taxonomy" id="2562681"/>
    <lineage>
        <taxon>Bacteria</taxon>
        <taxon>Pseudomonadati</taxon>
        <taxon>Thermodesulfobacteriota</taxon>
        <taxon>Desulfuromonadia</taxon>
        <taxon>Geobacterales</taxon>
        <taxon>Geobacteraceae</taxon>
        <taxon>Geomonas</taxon>
    </lineage>
</organism>
<proteinExistence type="predicted"/>
<accession>A0A4S1CB93</accession>
<dbReference type="Proteomes" id="UP000306416">
    <property type="component" value="Unassembled WGS sequence"/>
</dbReference>
<evidence type="ECO:0000313" key="2">
    <source>
        <dbReference type="Proteomes" id="UP000306416"/>
    </source>
</evidence>
<dbReference type="AlphaFoldDB" id="A0A4S1CB93"/>
<comment type="caution">
    <text evidence="1">The sequence shown here is derived from an EMBL/GenBank/DDBJ whole genome shotgun (WGS) entry which is preliminary data.</text>
</comment>
<keyword evidence="2" id="KW-1185">Reference proteome</keyword>
<dbReference type="Gene3D" id="3.90.550.10">
    <property type="entry name" value="Spore Coat Polysaccharide Biosynthesis Protein SpsA, Chain A"/>
    <property type="match status" value="1"/>
</dbReference>
<evidence type="ECO:0000313" key="1">
    <source>
        <dbReference type="EMBL" id="TGU70599.1"/>
    </source>
</evidence>
<dbReference type="SUPFAM" id="SSF53448">
    <property type="entry name" value="Nucleotide-diphospho-sugar transferases"/>
    <property type="match status" value="1"/>
</dbReference>
<reference evidence="1 2" key="1">
    <citation type="submission" date="2019-04" db="EMBL/GenBank/DDBJ databases">
        <title>Geobacter oryzae sp. nov., ferric-reducing bacteria isolated from paddy soil.</title>
        <authorList>
            <person name="Xu Z."/>
            <person name="Masuda Y."/>
            <person name="Itoh H."/>
            <person name="Senoo K."/>
        </authorList>
    </citation>
    <scope>NUCLEOTIDE SEQUENCE [LARGE SCALE GENOMIC DNA]</scope>
    <source>
        <strain evidence="1 2">Red111</strain>
    </source>
</reference>
<protein>
    <recommendedName>
        <fullName evidence="3">Acylneuraminate cytidylyltransferase</fullName>
    </recommendedName>
</protein>
<dbReference type="InterPro" id="IPR003329">
    <property type="entry name" value="Cytidylyl_trans"/>
</dbReference>
<dbReference type="InterPro" id="IPR029044">
    <property type="entry name" value="Nucleotide-diphossugar_trans"/>
</dbReference>